<keyword evidence="9" id="KW-1185">Reference proteome</keyword>
<dbReference type="EMBL" id="MU006610">
    <property type="protein sequence ID" value="KAF2742373.1"/>
    <property type="molecule type" value="Genomic_DNA"/>
</dbReference>
<dbReference type="InterPro" id="IPR036259">
    <property type="entry name" value="MFS_trans_sf"/>
</dbReference>
<feature type="transmembrane region" description="Helical" evidence="6">
    <location>
        <begin position="397"/>
        <end position="418"/>
    </location>
</feature>
<comment type="similarity">
    <text evidence="2">Belongs to the major facilitator superfamily.</text>
</comment>
<proteinExistence type="inferred from homology"/>
<keyword evidence="4 6" id="KW-1133">Transmembrane helix</keyword>
<dbReference type="PANTHER" id="PTHR23502">
    <property type="entry name" value="MAJOR FACILITATOR SUPERFAMILY"/>
    <property type="match status" value="1"/>
</dbReference>
<dbReference type="FunFam" id="1.20.1250.20:FF:000082">
    <property type="entry name" value="MFS multidrug transporter, putative"/>
    <property type="match status" value="1"/>
</dbReference>
<dbReference type="GO" id="GO:0042908">
    <property type="term" value="P:xenobiotic transport"/>
    <property type="evidence" value="ECO:0007669"/>
    <property type="project" value="UniProtKB-ARBA"/>
</dbReference>
<evidence type="ECO:0000256" key="3">
    <source>
        <dbReference type="ARBA" id="ARBA00022692"/>
    </source>
</evidence>
<feature type="domain" description="Major facilitator superfamily (MFS) profile" evidence="7">
    <location>
        <begin position="25"/>
        <end position="462"/>
    </location>
</feature>
<feature type="transmembrane region" description="Helical" evidence="6">
    <location>
        <begin position="147"/>
        <end position="167"/>
    </location>
</feature>
<dbReference type="Pfam" id="PF07690">
    <property type="entry name" value="MFS_1"/>
    <property type="match status" value="1"/>
</dbReference>
<sequence length="462" mass="50331">MIDDWDGPDDPDNPRNWSLAKRAYHSAIPALFGFAVTFGTSVYSPSVSNVMEDLHVSRTGAILGLTIFTLGLGYGPVFSAPLSEKYGRKIVYMASAPIFMLFTLGSALSKNLAALLVCRLFAGLTGSPALAVGAGTNVDLFPPHTRAVTTSVFMIAPFLGPSLGPVIGGFAVQHKGWRWSQWSLLIITAAVFLAAIPMMETYKVEILRKRAKRRGLSSSLGETHISAKKAVMQNLVRPLHMLITESAVFFFSLYVAFAFGVLFLFFAAFPFVFQRPPYNMDTEQTGLLFLAIGVGASLGGVTGIVVDRHMYQKHHRHAVSSGKGYAAPEHRLYSAMIGSLGLPLGLFWFGWTAEKGMHWAIPAAAAIPFAWGNMCIFIAAVLYIVDVYGPLNGASAMAGNGILRYTLGGVFPLFTIQMYEKLGIGWATSLLGFVSVLMLPIPWIFYKYGPAIRRRSRYPTAM</sequence>
<protein>
    <submittedName>
        <fullName evidence="8">MFS general substrate transporter</fullName>
    </submittedName>
</protein>
<dbReference type="InterPro" id="IPR005829">
    <property type="entry name" value="Sugar_transporter_CS"/>
</dbReference>
<dbReference type="PROSITE" id="PS50850">
    <property type="entry name" value="MFS"/>
    <property type="match status" value="1"/>
</dbReference>
<keyword evidence="5 6" id="KW-0472">Membrane</keyword>
<name>A0A6A6UXD3_9PLEO</name>
<feature type="transmembrane region" description="Helical" evidence="6">
    <location>
        <begin position="247"/>
        <end position="273"/>
    </location>
</feature>
<dbReference type="Gene3D" id="1.20.1250.20">
    <property type="entry name" value="MFS general substrate transporter like domains"/>
    <property type="match status" value="1"/>
</dbReference>
<dbReference type="GO" id="GO:0005886">
    <property type="term" value="C:plasma membrane"/>
    <property type="evidence" value="ECO:0007669"/>
    <property type="project" value="TreeGrafter"/>
</dbReference>
<dbReference type="GO" id="GO:0015606">
    <property type="term" value="F:spermidine transmembrane transporter activity"/>
    <property type="evidence" value="ECO:0007669"/>
    <property type="project" value="TreeGrafter"/>
</dbReference>
<dbReference type="PROSITE" id="PS00216">
    <property type="entry name" value="SUGAR_TRANSPORT_1"/>
    <property type="match status" value="1"/>
</dbReference>
<organism evidence="8 9">
    <name type="scientific">Sporormia fimetaria CBS 119925</name>
    <dbReference type="NCBI Taxonomy" id="1340428"/>
    <lineage>
        <taxon>Eukaryota</taxon>
        <taxon>Fungi</taxon>
        <taxon>Dikarya</taxon>
        <taxon>Ascomycota</taxon>
        <taxon>Pezizomycotina</taxon>
        <taxon>Dothideomycetes</taxon>
        <taxon>Pleosporomycetidae</taxon>
        <taxon>Pleosporales</taxon>
        <taxon>Sporormiaceae</taxon>
        <taxon>Sporormia</taxon>
    </lineage>
</organism>
<feature type="transmembrane region" description="Helical" evidence="6">
    <location>
        <begin position="363"/>
        <end position="385"/>
    </location>
</feature>
<feature type="transmembrane region" description="Helical" evidence="6">
    <location>
        <begin position="90"/>
        <end position="108"/>
    </location>
</feature>
<keyword evidence="3 6" id="KW-0812">Transmembrane</keyword>
<accession>A0A6A6UXD3</accession>
<feature type="transmembrane region" description="Helical" evidence="6">
    <location>
        <begin position="285"/>
        <end position="306"/>
    </location>
</feature>
<evidence type="ECO:0000256" key="1">
    <source>
        <dbReference type="ARBA" id="ARBA00004141"/>
    </source>
</evidence>
<evidence type="ECO:0000259" key="7">
    <source>
        <dbReference type="PROSITE" id="PS50850"/>
    </source>
</evidence>
<dbReference type="GO" id="GO:0000297">
    <property type="term" value="F:spermine transmembrane transporter activity"/>
    <property type="evidence" value="ECO:0007669"/>
    <property type="project" value="TreeGrafter"/>
</dbReference>
<evidence type="ECO:0000256" key="4">
    <source>
        <dbReference type="ARBA" id="ARBA00022989"/>
    </source>
</evidence>
<feature type="transmembrane region" description="Helical" evidence="6">
    <location>
        <begin position="179"/>
        <end position="199"/>
    </location>
</feature>
<dbReference type="CDD" id="cd17323">
    <property type="entry name" value="MFS_Tpo1_MDR_like"/>
    <property type="match status" value="1"/>
</dbReference>
<dbReference type="AlphaFoldDB" id="A0A6A6UXD3"/>
<feature type="transmembrane region" description="Helical" evidence="6">
    <location>
        <begin position="424"/>
        <end position="446"/>
    </location>
</feature>
<evidence type="ECO:0000256" key="5">
    <source>
        <dbReference type="ARBA" id="ARBA00023136"/>
    </source>
</evidence>
<dbReference type="InterPro" id="IPR011701">
    <property type="entry name" value="MFS"/>
</dbReference>
<feature type="transmembrane region" description="Helical" evidence="6">
    <location>
        <begin position="56"/>
        <end position="78"/>
    </location>
</feature>
<dbReference type="PANTHER" id="PTHR23502:SF182">
    <property type="entry name" value="POLYAMINE TRANSPORTER, PUTATIVE-RELATED"/>
    <property type="match status" value="1"/>
</dbReference>
<dbReference type="InterPro" id="IPR020846">
    <property type="entry name" value="MFS_dom"/>
</dbReference>
<evidence type="ECO:0000256" key="6">
    <source>
        <dbReference type="SAM" id="Phobius"/>
    </source>
</evidence>
<reference evidence="8" key="1">
    <citation type="journal article" date="2020" name="Stud. Mycol.">
        <title>101 Dothideomycetes genomes: a test case for predicting lifestyles and emergence of pathogens.</title>
        <authorList>
            <person name="Haridas S."/>
            <person name="Albert R."/>
            <person name="Binder M."/>
            <person name="Bloem J."/>
            <person name="Labutti K."/>
            <person name="Salamov A."/>
            <person name="Andreopoulos B."/>
            <person name="Baker S."/>
            <person name="Barry K."/>
            <person name="Bills G."/>
            <person name="Bluhm B."/>
            <person name="Cannon C."/>
            <person name="Castanera R."/>
            <person name="Culley D."/>
            <person name="Daum C."/>
            <person name="Ezra D."/>
            <person name="Gonzalez J."/>
            <person name="Henrissat B."/>
            <person name="Kuo A."/>
            <person name="Liang C."/>
            <person name="Lipzen A."/>
            <person name="Lutzoni F."/>
            <person name="Magnuson J."/>
            <person name="Mondo S."/>
            <person name="Nolan M."/>
            <person name="Ohm R."/>
            <person name="Pangilinan J."/>
            <person name="Park H.-J."/>
            <person name="Ramirez L."/>
            <person name="Alfaro M."/>
            <person name="Sun H."/>
            <person name="Tritt A."/>
            <person name="Yoshinaga Y."/>
            <person name="Zwiers L.-H."/>
            <person name="Turgeon B."/>
            <person name="Goodwin S."/>
            <person name="Spatafora J."/>
            <person name="Crous P."/>
            <person name="Grigoriev I."/>
        </authorList>
    </citation>
    <scope>NUCLEOTIDE SEQUENCE</scope>
    <source>
        <strain evidence="8">CBS 119925</strain>
    </source>
</reference>
<feature type="transmembrane region" description="Helical" evidence="6">
    <location>
        <begin position="332"/>
        <end position="351"/>
    </location>
</feature>
<dbReference type="GO" id="GO:0140115">
    <property type="term" value="P:export across plasma membrane"/>
    <property type="evidence" value="ECO:0007669"/>
    <property type="project" value="UniProtKB-ARBA"/>
</dbReference>
<evidence type="ECO:0000256" key="2">
    <source>
        <dbReference type="ARBA" id="ARBA00008335"/>
    </source>
</evidence>
<dbReference type="Proteomes" id="UP000799440">
    <property type="component" value="Unassembled WGS sequence"/>
</dbReference>
<feature type="transmembrane region" description="Helical" evidence="6">
    <location>
        <begin position="23"/>
        <end position="44"/>
    </location>
</feature>
<gene>
    <name evidence="8" type="ORF">M011DRAFT_433296</name>
</gene>
<comment type="subcellular location">
    <subcellularLocation>
        <location evidence="1">Membrane</location>
        <topology evidence="1">Multi-pass membrane protein</topology>
    </subcellularLocation>
</comment>
<evidence type="ECO:0000313" key="8">
    <source>
        <dbReference type="EMBL" id="KAF2742373.1"/>
    </source>
</evidence>
<evidence type="ECO:0000313" key="9">
    <source>
        <dbReference type="Proteomes" id="UP000799440"/>
    </source>
</evidence>
<dbReference type="SUPFAM" id="SSF103473">
    <property type="entry name" value="MFS general substrate transporter"/>
    <property type="match status" value="1"/>
</dbReference>
<dbReference type="OrthoDB" id="3936150at2759"/>